<accession>A0A8S2W9W5</accession>
<evidence type="ECO:0000313" key="3">
    <source>
        <dbReference type="Proteomes" id="UP000681722"/>
    </source>
</evidence>
<dbReference type="PANTHER" id="PTHR12121">
    <property type="entry name" value="CARBON CATABOLITE REPRESSOR PROTEIN 4"/>
    <property type="match status" value="1"/>
</dbReference>
<dbReference type="GO" id="GO:0000175">
    <property type="term" value="F:3'-5'-RNA exonuclease activity"/>
    <property type="evidence" value="ECO:0007669"/>
    <property type="project" value="TreeGrafter"/>
</dbReference>
<feature type="domain" description="Endonuclease/exonuclease/phosphatase" evidence="1">
    <location>
        <begin position="42"/>
        <end position="130"/>
    </location>
</feature>
<gene>
    <name evidence="2" type="ORF">SRO942_LOCUS41174</name>
</gene>
<sequence>MFRGMCKTMKVYFENLTTDEKFIRTIMSSSNSHIVIPPLIVATFNILAPVYKCLETESHRESENDKLWKPRHSHIIELLKSTSAHILCLQEFWFNQDFIQLYESDLSKEYKFFYRQRTHYADDGLVILISKQEQNGFKLEIIDRYDCLLYNVGNRVGLLLRICLTIIDTNQASDFLLLSLHLTFPHNSLDRNLRF</sequence>
<dbReference type="Gene3D" id="3.60.10.10">
    <property type="entry name" value="Endonuclease/exonuclease/phosphatase"/>
    <property type="match status" value="1"/>
</dbReference>
<dbReference type="EMBL" id="CAJOBC010095240">
    <property type="protein sequence ID" value="CAF4431293.1"/>
    <property type="molecule type" value="Genomic_DNA"/>
</dbReference>
<dbReference type="InterPro" id="IPR036691">
    <property type="entry name" value="Endo/exonu/phosph_ase_sf"/>
</dbReference>
<dbReference type="AlphaFoldDB" id="A0A8S2W9W5"/>
<dbReference type="SUPFAM" id="SSF56219">
    <property type="entry name" value="DNase I-like"/>
    <property type="match status" value="1"/>
</dbReference>
<dbReference type="InterPro" id="IPR005135">
    <property type="entry name" value="Endo/exonuclease/phosphatase"/>
</dbReference>
<evidence type="ECO:0000313" key="2">
    <source>
        <dbReference type="EMBL" id="CAF4431293.1"/>
    </source>
</evidence>
<protein>
    <recommendedName>
        <fullName evidence="1">Endonuclease/exonuclease/phosphatase domain-containing protein</fullName>
    </recommendedName>
</protein>
<dbReference type="OrthoDB" id="10253982at2759"/>
<organism evidence="2 3">
    <name type="scientific">Didymodactylos carnosus</name>
    <dbReference type="NCBI Taxonomy" id="1234261"/>
    <lineage>
        <taxon>Eukaryota</taxon>
        <taxon>Metazoa</taxon>
        <taxon>Spiralia</taxon>
        <taxon>Gnathifera</taxon>
        <taxon>Rotifera</taxon>
        <taxon>Eurotatoria</taxon>
        <taxon>Bdelloidea</taxon>
        <taxon>Philodinida</taxon>
        <taxon>Philodinidae</taxon>
        <taxon>Didymodactylos</taxon>
    </lineage>
</organism>
<comment type="caution">
    <text evidence="2">The sequence shown here is derived from an EMBL/GenBank/DDBJ whole genome shotgun (WGS) entry which is preliminary data.</text>
</comment>
<evidence type="ECO:0000259" key="1">
    <source>
        <dbReference type="Pfam" id="PF03372"/>
    </source>
</evidence>
<reference evidence="2" key="1">
    <citation type="submission" date="2021-02" db="EMBL/GenBank/DDBJ databases">
        <authorList>
            <person name="Nowell W R."/>
        </authorList>
    </citation>
    <scope>NUCLEOTIDE SEQUENCE</scope>
</reference>
<dbReference type="InterPro" id="IPR050410">
    <property type="entry name" value="CCR4/nocturin_mRNA_transcr"/>
</dbReference>
<name>A0A8S2W9W5_9BILA</name>
<proteinExistence type="predicted"/>
<dbReference type="Pfam" id="PF03372">
    <property type="entry name" value="Exo_endo_phos"/>
    <property type="match status" value="1"/>
</dbReference>
<dbReference type="PANTHER" id="PTHR12121:SF31">
    <property type="entry name" value="FAMILY PROTEIN, PUTATIVE, EXPRESSED-RELATED"/>
    <property type="match status" value="1"/>
</dbReference>
<dbReference type="Proteomes" id="UP000681722">
    <property type="component" value="Unassembled WGS sequence"/>
</dbReference>